<feature type="compositionally biased region" description="Acidic residues" evidence="2">
    <location>
        <begin position="414"/>
        <end position="428"/>
    </location>
</feature>
<feature type="region of interest" description="Disordered" evidence="2">
    <location>
        <begin position="635"/>
        <end position="719"/>
    </location>
</feature>
<feature type="compositionally biased region" description="Low complexity" evidence="2">
    <location>
        <begin position="246"/>
        <end position="262"/>
    </location>
</feature>
<feature type="region of interest" description="Disordered" evidence="2">
    <location>
        <begin position="802"/>
        <end position="831"/>
    </location>
</feature>
<dbReference type="EMBL" id="JACAZH010000019">
    <property type="protein sequence ID" value="KAF7346482.1"/>
    <property type="molecule type" value="Genomic_DNA"/>
</dbReference>
<organism evidence="3 4">
    <name type="scientific">Mycena sanguinolenta</name>
    <dbReference type="NCBI Taxonomy" id="230812"/>
    <lineage>
        <taxon>Eukaryota</taxon>
        <taxon>Fungi</taxon>
        <taxon>Dikarya</taxon>
        <taxon>Basidiomycota</taxon>
        <taxon>Agaricomycotina</taxon>
        <taxon>Agaricomycetes</taxon>
        <taxon>Agaricomycetidae</taxon>
        <taxon>Agaricales</taxon>
        <taxon>Marasmiineae</taxon>
        <taxon>Mycenaceae</taxon>
        <taxon>Mycena</taxon>
    </lineage>
</organism>
<gene>
    <name evidence="3" type="ORF">MSAN_01876300</name>
</gene>
<dbReference type="AlphaFoldDB" id="A0A8H7CSC5"/>
<feature type="region of interest" description="Disordered" evidence="2">
    <location>
        <begin position="560"/>
        <end position="579"/>
    </location>
</feature>
<feature type="compositionally biased region" description="Low complexity" evidence="2">
    <location>
        <begin position="960"/>
        <end position="980"/>
    </location>
</feature>
<feature type="compositionally biased region" description="Basic and acidic residues" evidence="2">
    <location>
        <begin position="655"/>
        <end position="664"/>
    </location>
</feature>
<reference evidence="3" key="1">
    <citation type="submission" date="2020-05" db="EMBL/GenBank/DDBJ databases">
        <title>Mycena genomes resolve the evolution of fungal bioluminescence.</title>
        <authorList>
            <person name="Tsai I.J."/>
        </authorList>
    </citation>
    <scope>NUCLEOTIDE SEQUENCE</scope>
    <source>
        <strain evidence="3">160909Yilan</strain>
    </source>
</reference>
<feature type="compositionally biased region" description="Basic and acidic residues" evidence="2">
    <location>
        <begin position="224"/>
        <end position="245"/>
    </location>
</feature>
<evidence type="ECO:0000256" key="1">
    <source>
        <dbReference type="ARBA" id="ARBA00022581"/>
    </source>
</evidence>
<dbReference type="OrthoDB" id="3062685at2759"/>
<feature type="compositionally biased region" description="Low complexity" evidence="2">
    <location>
        <begin position="148"/>
        <end position="176"/>
    </location>
</feature>
<keyword evidence="4" id="KW-1185">Reference proteome</keyword>
<proteinExistence type="predicted"/>
<evidence type="ECO:0000313" key="3">
    <source>
        <dbReference type="EMBL" id="KAF7346482.1"/>
    </source>
</evidence>
<evidence type="ECO:0000313" key="4">
    <source>
        <dbReference type="Proteomes" id="UP000623467"/>
    </source>
</evidence>
<name>A0A8H7CSC5_9AGAR</name>
<feature type="compositionally biased region" description="Basic and acidic residues" evidence="2">
    <location>
        <begin position="308"/>
        <end position="318"/>
    </location>
</feature>
<feature type="region of interest" description="Disordered" evidence="2">
    <location>
        <begin position="874"/>
        <end position="899"/>
    </location>
</feature>
<dbReference type="PANTHER" id="PTHR13037">
    <property type="entry name" value="FORMIN"/>
    <property type="match status" value="1"/>
</dbReference>
<dbReference type="Proteomes" id="UP000623467">
    <property type="component" value="Unassembled WGS sequence"/>
</dbReference>
<evidence type="ECO:0000256" key="2">
    <source>
        <dbReference type="SAM" id="MobiDB-lite"/>
    </source>
</evidence>
<feature type="compositionally biased region" description="Pro residues" evidence="2">
    <location>
        <begin position="981"/>
        <end position="1010"/>
    </location>
</feature>
<feature type="compositionally biased region" description="Acidic residues" evidence="2">
    <location>
        <begin position="562"/>
        <end position="576"/>
    </location>
</feature>
<feature type="compositionally biased region" description="Low complexity" evidence="2">
    <location>
        <begin position="668"/>
        <end position="691"/>
    </location>
</feature>
<keyword evidence="1" id="KW-0945">Host-virus interaction</keyword>
<protein>
    <recommendedName>
        <fullName evidence="5">F-box domain-containing protein</fullName>
    </recommendedName>
</protein>
<sequence>MLRRQRSLVAFIAGSSATNLALQEKEGQDAVPPLPVAKHAHADAPEKSGGLFRRVSNLLRSGSGNGSPTSARYRAATSTPDVRNPSPKPTGSPVSGHSTGGKLVKRPSVKRGDKKAKSLKDASTQRISENTPGREEQPRDKRKWGTMSSKSSKTSASHRNPPSASASARPSSSFSRGENEGEEEEDDIRRPSGLGRAASLREMLRNAEQQGRHRRSISAAMASDGRKSQDTDVREKRRTQARDADSAYASASALSSSRSSPFSDDDGEEDDIRRPSGLGPAARAFNDSDHAHFPALPHHSHTHPGDPSARDGDRERARTLSSPAQMQMPEERQTKLNALHALLRLPPPSSAAYSSQTHLPAGGLPAPVWRLVLAHVGVADAARAARVSRVLCAAARGRLYGVVDLRGRGGLGDGDGDEADDFDGEGGDADAHGEGDDGTDGRESRGSTSRRRRRRREEGLMRALGTAHIAARVEGVVCAGWPPWPWASITEIHFPALRSLTIFPPDAPGTPSPISASAPPKIPTTPTALHPTRTDPTTRLLAFIRVHPTLERLAIVGGEESGFGDDEIPPEEPQQADEDKHAPVVPFLPRLTHLHALPALAVRILEGITASPFCAPAPSTTTPTSTPTKQGLSAASLALLAPDPKRSRMSGWGRMGERESHTPEADADAPPADATQTQTTGTATPPMATSTRTPSRERAPQRIPRKPPPSAFSEDGHEGAVEVEMVRGEKVELRRVGSVGRAARAVYVKARPAAASAASWVKTAPHAHPLRVLRVAVPRPLYEGAAGGGRVGRAVGGVLARGGGAGGAPAAKVQAEKRNRSKSKTRGTEEDNRKLGLAVHLLFGPRVERRTLEKVLRTLGSGIDEVVVASIPRLPPSAVAPGRGRSGREEEPEKKLPQTGKLERGVELLEVRSPVRVAELYKIVAAVLPRYPALRTLLLTRPAEAGFSMGAPSVPPSPRSPSTFAPSAPSTPRVPTTPSLRVPPSPLMPPPPSPGLRAPPSPSLRAPPSPSARGSPSSLYPPPSPFTLAPPPGLRLSAAHPDAWAWEWDGWGDAGDVLAGIDAPALPLHALQPRPVPDVPGGHR</sequence>
<comment type="caution">
    <text evidence="3">The sequence shown here is derived from an EMBL/GenBank/DDBJ whole genome shotgun (WGS) entry which is preliminary data.</text>
</comment>
<feature type="region of interest" description="Disordered" evidence="2">
    <location>
        <begin position="950"/>
        <end position="1034"/>
    </location>
</feature>
<dbReference type="PANTHER" id="PTHR13037:SF24">
    <property type="entry name" value="POLYCOMB PROTEIN PCL-RELATED"/>
    <property type="match status" value="1"/>
</dbReference>
<feature type="region of interest" description="Disordered" evidence="2">
    <location>
        <begin position="407"/>
        <end position="459"/>
    </location>
</feature>
<feature type="compositionally biased region" description="Basic and acidic residues" evidence="2">
    <location>
        <begin position="886"/>
        <end position="899"/>
    </location>
</feature>
<feature type="compositionally biased region" description="Pro residues" evidence="2">
    <location>
        <begin position="1019"/>
        <end position="1033"/>
    </location>
</feature>
<accession>A0A8H7CSC5</accession>
<feature type="compositionally biased region" description="Polar residues" evidence="2">
    <location>
        <begin position="121"/>
        <end position="131"/>
    </location>
</feature>
<feature type="compositionally biased region" description="Basic and acidic residues" evidence="2">
    <location>
        <begin position="429"/>
        <end position="445"/>
    </location>
</feature>
<feature type="region of interest" description="Disordered" evidence="2">
    <location>
        <begin position="507"/>
        <end position="534"/>
    </location>
</feature>
<feature type="region of interest" description="Disordered" evidence="2">
    <location>
        <begin position="24"/>
        <end position="327"/>
    </location>
</feature>
<evidence type="ECO:0008006" key="5">
    <source>
        <dbReference type="Google" id="ProtNLM"/>
    </source>
</evidence>
<feature type="compositionally biased region" description="Basic residues" evidence="2">
    <location>
        <begin position="103"/>
        <end position="114"/>
    </location>
</feature>